<protein>
    <submittedName>
        <fullName evidence="8">Sigma-70 family RNA polymerase sigma factor</fullName>
    </submittedName>
</protein>
<proteinExistence type="inferred from homology"/>
<dbReference type="EMBL" id="JAAKZV010000020">
    <property type="protein sequence ID" value="NGN63774.1"/>
    <property type="molecule type" value="Genomic_DNA"/>
</dbReference>
<dbReference type="NCBIfam" id="TIGR02937">
    <property type="entry name" value="sigma70-ECF"/>
    <property type="match status" value="1"/>
</dbReference>
<dbReference type="GO" id="GO:0016987">
    <property type="term" value="F:sigma factor activity"/>
    <property type="evidence" value="ECO:0007669"/>
    <property type="project" value="UniProtKB-KW"/>
</dbReference>
<feature type="compositionally biased region" description="Gly residues" evidence="5">
    <location>
        <begin position="92"/>
        <end position="104"/>
    </location>
</feature>
<dbReference type="InterPro" id="IPR036388">
    <property type="entry name" value="WH-like_DNA-bd_sf"/>
</dbReference>
<dbReference type="RefSeq" id="WP_165233779.1">
    <property type="nucleotide sequence ID" value="NZ_JAAKZV010000020.1"/>
</dbReference>
<feature type="domain" description="RNA polymerase sigma factor 70 region 4 type 2" evidence="7">
    <location>
        <begin position="127"/>
        <end position="177"/>
    </location>
</feature>
<evidence type="ECO:0000313" key="9">
    <source>
        <dbReference type="Proteomes" id="UP000481583"/>
    </source>
</evidence>
<dbReference type="AlphaFoldDB" id="A0A6G4TV62"/>
<dbReference type="Gene3D" id="1.10.10.10">
    <property type="entry name" value="Winged helix-like DNA-binding domain superfamily/Winged helix DNA-binding domain"/>
    <property type="match status" value="1"/>
</dbReference>
<dbReference type="InterPro" id="IPR013325">
    <property type="entry name" value="RNA_pol_sigma_r2"/>
</dbReference>
<evidence type="ECO:0000256" key="3">
    <source>
        <dbReference type="ARBA" id="ARBA00023082"/>
    </source>
</evidence>
<evidence type="ECO:0000259" key="7">
    <source>
        <dbReference type="Pfam" id="PF08281"/>
    </source>
</evidence>
<keyword evidence="3" id="KW-0731">Sigma factor</keyword>
<comment type="caution">
    <text evidence="8">The sequence shown here is derived from an EMBL/GenBank/DDBJ whole genome shotgun (WGS) entry which is preliminary data.</text>
</comment>
<organism evidence="8 9">
    <name type="scientific">Streptomyces coryli</name>
    <dbReference type="NCBI Taxonomy" id="1128680"/>
    <lineage>
        <taxon>Bacteria</taxon>
        <taxon>Bacillati</taxon>
        <taxon>Actinomycetota</taxon>
        <taxon>Actinomycetes</taxon>
        <taxon>Kitasatosporales</taxon>
        <taxon>Streptomycetaceae</taxon>
        <taxon>Streptomyces</taxon>
    </lineage>
</organism>
<keyword evidence="9" id="KW-1185">Reference proteome</keyword>
<dbReference type="Gene3D" id="1.10.1740.10">
    <property type="match status" value="1"/>
</dbReference>
<dbReference type="InterPro" id="IPR039425">
    <property type="entry name" value="RNA_pol_sigma-70-like"/>
</dbReference>
<evidence type="ECO:0000256" key="1">
    <source>
        <dbReference type="ARBA" id="ARBA00010641"/>
    </source>
</evidence>
<keyword evidence="4" id="KW-0804">Transcription</keyword>
<evidence type="ECO:0000256" key="4">
    <source>
        <dbReference type="ARBA" id="ARBA00023163"/>
    </source>
</evidence>
<dbReference type="Pfam" id="PF04542">
    <property type="entry name" value="Sigma70_r2"/>
    <property type="match status" value="1"/>
</dbReference>
<evidence type="ECO:0000256" key="2">
    <source>
        <dbReference type="ARBA" id="ARBA00023015"/>
    </source>
</evidence>
<accession>A0A6G4TV62</accession>
<dbReference type="GO" id="GO:0003677">
    <property type="term" value="F:DNA binding"/>
    <property type="evidence" value="ECO:0007669"/>
    <property type="project" value="InterPro"/>
</dbReference>
<dbReference type="InterPro" id="IPR014284">
    <property type="entry name" value="RNA_pol_sigma-70_dom"/>
</dbReference>
<keyword evidence="2" id="KW-0805">Transcription regulation</keyword>
<dbReference type="InterPro" id="IPR007627">
    <property type="entry name" value="RNA_pol_sigma70_r2"/>
</dbReference>
<dbReference type="InterPro" id="IPR013249">
    <property type="entry name" value="RNA_pol_sigma70_r4_t2"/>
</dbReference>
<dbReference type="InterPro" id="IPR013324">
    <property type="entry name" value="RNA_pol_sigma_r3/r4-like"/>
</dbReference>
<dbReference type="Proteomes" id="UP000481583">
    <property type="component" value="Unassembled WGS sequence"/>
</dbReference>
<reference evidence="8 9" key="1">
    <citation type="submission" date="2020-02" db="EMBL/GenBank/DDBJ databases">
        <title>Whole-genome analyses of novel actinobacteria.</title>
        <authorList>
            <person name="Sahin N."/>
        </authorList>
    </citation>
    <scope>NUCLEOTIDE SEQUENCE [LARGE SCALE GENOMIC DNA]</scope>
    <source>
        <strain evidence="8 9">A7024</strain>
    </source>
</reference>
<dbReference type="GO" id="GO:0006352">
    <property type="term" value="P:DNA-templated transcription initiation"/>
    <property type="evidence" value="ECO:0007669"/>
    <property type="project" value="InterPro"/>
</dbReference>
<name>A0A6G4TV62_9ACTN</name>
<dbReference type="SUPFAM" id="SSF88946">
    <property type="entry name" value="Sigma2 domain of RNA polymerase sigma factors"/>
    <property type="match status" value="1"/>
</dbReference>
<dbReference type="SUPFAM" id="SSF88659">
    <property type="entry name" value="Sigma3 and sigma4 domains of RNA polymerase sigma factors"/>
    <property type="match status" value="1"/>
</dbReference>
<sequence>MTLPADAFATEVAPQLPTLRRHALVLTRGHQADADDLVQETLLRAYCAFPRYVPGNLGGWLYRILRNAHFGEYQRRQRRPAVPSDFAPGSPGAPGSGVGGGRTAGPGTATVRSAEEEALAGMLDQPLREAFAALRPEFRRTAYLAFVEGRSYSEIAEATGVPRGTVMSRLHRARRRLRAEVAGHTAG</sequence>
<dbReference type="PANTHER" id="PTHR43133:SF59">
    <property type="entry name" value="ECF RNA POLYMERASE SIGMA FACTOR SIGR"/>
    <property type="match status" value="1"/>
</dbReference>
<gene>
    <name evidence="8" type="ORF">G5C51_07615</name>
</gene>
<dbReference type="PANTHER" id="PTHR43133">
    <property type="entry name" value="RNA POLYMERASE ECF-TYPE SIGMA FACTO"/>
    <property type="match status" value="1"/>
</dbReference>
<evidence type="ECO:0000256" key="5">
    <source>
        <dbReference type="SAM" id="MobiDB-lite"/>
    </source>
</evidence>
<comment type="similarity">
    <text evidence="1">Belongs to the sigma-70 factor family. ECF subfamily.</text>
</comment>
<evidence type="ECO:0000259" key="6">
    <source>
        <dbReference type="Pfam" id="PF04542"/>
    </source>
</evidence>
<dbReference type="Pfam" id="PF08281">
    <property type="entry name" value="Sigma70_r4_2"/>
    <property type="match status" value="1"/>
</dbReference>
<feature type="region of interest" description="Disordered" evidence="5">
    <location>
        <begin position="76"/>
        <end position="108"/>
    </location>
</feature>
<evidence type="ECO:0000313" key="8">
    <source>
        <dbReference type="EMBL" id="NGN63774.1"/>
    </source>
</evidence>
<feature type="domain" description="RNA polymerase sigma-70 region 2" evidence="6">
    <location>
        <begin position="16"/>
        <end position="78"/>
    </location>
</feature>